<dbReference type="Gene3D" id="3.30.70.1070">
    <property type="entry name" value="Sporulation related repeat"/>
    <property type="match status" value="1"/>
</dbReference>
<comment type="caution">
    <text evidence="3">The sequence shown here is derived from an EMBL/GenBank/DDBJ whole genome shotgun (WGS) entry which is preliminary data.</text>
</comment>
<name>A0A1E7Q4L0_9GAMM</name>
<keyword evidence="1" id="KW-1133">Transmembrane helix</keyword>
<proteinExistence type="predicted"/>
<dbReference type="AlphaFoldDB" id="A0A1E7Q4L0"/>
<keyword evidence="1" id="KW-0472">Membrane</keyword>
<evidence type="ECO:0000313" key="4">
    <source>
        <dbReference type="Proteomes" id="UP000242258"/>
    </source>
</evidence>
<dbReference type="InterPro" id="IPR036680">
    <property type="entry name" value="SPOR-like_sf"/>
</dbReference>
<gene>
    <name evidence="3" type="ORF">BI198_05090</name>
</gene>
<dbReference type="Pfam" id="PF05036">
    <property type="entry name" value="SPOR"/>
    <property type="match status" value="1"/>
</dbReference>
<sequence length="493" mass="53334">MDCTKLQQALADLAHLLPLQQDWFTRLLFQLSFNDIETIQTLGATGSGKSTLALALAELLSEQFNVALLTAVPEKQAITAIQQQWFGHQVDATDFTAQINQYTADQELCLIIDDGQDYSAAFMQLLTSLSVRCFIFATKPVVPAALTLTINQAGPEDAQQLLAAEELSSEQLAQRLARAQGNLHYLLQDITAEKSPKLKVDRVQENKPRLIVMFSIAIVAILIAGLVIGFQQFYATHQPKITKQNGIENVAELALVPEHSVIATTSGLPSSTDNVDTEISKAYQPQDTTEPSKPLDTIELAELNNTINTAALIEDNVSDQVATKSVKAVSKKMLVTDNDTAVSSTIDASKSQSQSSALEPATAAVVDANQQLDVSLAAEVTETTEAGCHEPQLIAASNTASALQLAVLSNPAAFKRFYSRYPKLDMLCYQRSWQGKSQVVVLLGPFTDPKQALAARKNLPTKLAESGSFVKSIKAVQAEITAFNVSQQLSTVD</sequence>
<protein>
    <recommendedName>
        <fullName evidence="2">SPOR domain-containing protein</fullName>
    </recommendedName>
</protein>
<dbReference type="InterPro" id="IPR007730">
    <property type="entry name" value="SPOR-like_dom"/>
</dbReference>
<reference evidence="4" key="1">
    <citation type="submission" date="2016-09" db="EMBL/GenBank/DDBJ databases">
        <authorList>
            <person name="Wan X."/>
            <person name="Hou S."/>
        </authorList>
    </citation>
    <scope>NUCLEOTIDE SEQUENCE [LARGE SCALE GENOMIC DNA]</scope>
    <source>
        <strain evidence="4">KH87</strain>
    </source>
</reference>
<feature type="transmembrane region" description="Helical" evidence="1">
    <location>
        <begin position="210"/>
        <end position="234"/>
    </location>
</feature>
<dbReference type="EMBL" id="MKEK01000001">
    <property type="protein sequence ID" value="OEY69013.1"/>
    <property type="molecule type" value="Genomic_DNA"/>
</dbReference>
<dbReference type="PROSITE" id="PS51724">
    <property type="entry name" value="SPOR"/>
    <property type="match status" value="1"/>
</dbReference>
<evidence type="ECO:0000313" key="3">
    <source>
        <dbReference type="EMBL" id="OEY69013.1"/>
    </source>
</evidence>
<keyword evidence="4" id="KW-1185">Reference proteome</keyword>
<organism evidence="3 4">
    <name type="scientific">Rheinheimera salexigens</name>
    <dbReference type="NCBI Taxonomy" id="1628148"/>
    <lineage>
        <taxon>Bacteria</taxon>
        <taxon>Pseudomonadati</taxon>
        <taxon>Pseudomonadota</taxon>
        <taxon>Gammaproteobacteria</taxon>
        <taxon>Chromatiales</taxon>
        <taxon>Chromatiaceae</taxon>
        <taxon>Rheinheimera</taxon>
    </lineage>
</organism>
<dbReference type="Proteomes" id="UP000242258">
    <property type="component" value="Unassembled WGS sequence"/>
</dbReference>
<keyword evidence="1" id="KW-0812">Transmembrane</keyword>
<dbReference type="RefSeq" id="WP_070048579.1">
    <property type="nucleotide sequence ID" value="NZ_CBCSDO010000003.1"/>
</dbReference>
<dbReference type="STRING" id="1628148.BI198_05090"/>
<dbReference type="SUPFAM" id="SSF52540">
    <property type="entry name" value="P-loop containing nucleoside triphosphate hydrolases"/>
    <property type="match status" value="1"/>
</dbReference>
<accession>A0A1E7Q4L0</accession>
<dbReference type="OrthoDB" id="6189127at2"/>
<evidence type="ECO:0000256" key="1">
    <source>
        <dbReference type="SAM" id="Phobius"/>
    </source>
</evidence>
<evidence type="ECO:0000259" key="2">
    <source>
        <dbReference type="PROSITE" id="PS51724"/>
    </source>
</evidence>
<dbReference type="InterPro" id="IPR027417">
    <property type="entry name" value="P-loop_NTPase"/>
</dbReference>
<dbReference type="GO" id="GO:0042834">
    <property type="term" value="F:peptidoglycan binding"/>
    <property type="evidence" value="ECO:0007669"/>
    <property type="project" value="InterPro"/>
</dbReference>
<feature type="domain" description="SPOR" evidence="2">
    <location>
        <begin position="395"/>
        <end position="472"/>
    </location>
</feature>